<sequence length="339" mass="40084">MINLNNIKITAFIKMRVDISRDNLENLYNNRKLTTYEIASIYDCCQTTIWKRLHQFGVKPRFPWNIVDVSKDKLEDLYLKRKLSTWQIEEKLKIPRSTIYRKICEYRVKTRSSSEAHIIYPRKNFSGNKTEKAYIIGFAMGDLRARKRGLNSETINVDCGSTKKAQIALIYKLFKPYGRVWISKPNKKGAVQIECFLNNSFSFLLKKRILADRWIINNKKYFCSFLAGFTDAEGCIAISNREQAYYSLGNYNKNLLKQIRQYLINNYIICPKLYESKTKGRKCFGKYFHNQNYWQMRISRKDSLLALFEFIGPYLKHSDKKTAVKTVIRNIILRNKKIK</sequence>
<organism evidence="2 3">
    <name type="scientific">Candidatus Nealsonbacteria bacterium RIFCSPLOWO2_01_FULL_41_9</name>
    <dbReference type="NCBI Taxonomy" id="1801671"/>
    <lineage>
        <taxon>Bacteria</taxon>
        <taxon>Candidatus Nealsoniibacteriota</taxon>
    </lineage>
</organism>
<dbReference type="AlphaFoldDB" id="A0A1G2EDK3"/>
<protein>
    <recommendedName>
        <fullName evidence="1">Homing endonuclease LAGLIDADG domain-containing protein</fullName>
    </recommendedName>
</protein>
<reference evidence="2 3" key="1">
    <citation type="journal article" date="2016" name="Nat. Commun.">
        <title>Thousands of microbial genomes shed light on interconnected biogeochemical processes in an aquifer system.</title>
        <authorList>
            <person name="Anantharaman K."/>
            <person name="Brown C.T."/>
            <person name="Hug L.A."/>
            <person name="Sharon I."/>
            <person name="Castelle C.J."/>
            <person name="Probst A.J."/>
            <person name="Thomas B.C."/>
            <person name="Singh A."/>
            <person name="Wilkins M.J."/>
            <person name="Karaoz U."/>
            <person name="Brodie E.L."/>
            <person name="Williams K.H."/>
            <person name="Hubbard S.S."/>
            <person name="Banfield J.F."/>
        </authorList>
    </citation>
    <scope>NUCLEOTIDE SEQUENCE [LARGE SCALE GENOMIC DNA]</scope>
</reference>
<gene>
    <name evidence="2" type="ORF">A3A08_00115</name>
</gene>
<dbReference type="InterPro" id="IPR027434">
    <property type="entry name" value="Homing_endonucl"/>
</dbReference>
<proteinExistence type="predicted"/>
<dbReference type="Proteomes" id="UP000176406">
    <property type="component" value="Unassembled WGS sequence"/>
</dbReference>
<evidence type="ECO:0000313" key="2">
    <source>
        <dbReference type="EMBL" id="OGZ23401.1"/>
    </source>
</evidence>
<accession>A0A1G2EDK3</accession>
<comment type="caution">
    <text evidence="2">The sequence shown here is derived from an EMBL/GenBank/DDBJ whole genome shotgun (WGS) entry which is preliminary data.</text>
</comment>
<evidence type="ECO:0000313" key="3">
    <source>
        <dbReference type="Proteomes" id="UP000176406"/>
    </source>
</evidence>
<feature type="domain" description="Homing endonuclease LAGLIDADG" evidence="1">
    <location>
        <begin position="224"/>
        <end position="312"/>
    </location>
</feature>
<dbReference type="Gene3D" id="3.10.28.10">
    <property type="entry name" value="Homing endonucleases"/>
    <property type="match status" value="1"/>
</dbReference>
<dbReference type="EMBL" id="MHMG01000017">
    <property type="protein sequence ID" value="OGZ23401.1"/>
    <property type="molecule type" value="Genomic_DNA"/>
</dbReference>
<name>A0A1G2EDK3_9BACT</name>
<dbReference type="Pfam" id="PF14528">
    <property type="entry name" value="LAGLIDADG_3"/>
    <property type="match status" value="1"/>
</dbReference>
<dbReference type="InterPro" id="IPR004860">
    <property type="entry name" value="LAGLIDADG_dom"/>
</dbReference>
<dbReference type="SUPFAM" id="SSF55608">
    <property type="entry name" value="Homing endonucleases"/>
    <property type="match status" value="1"/>
</dbReference>
<dbReference type="GO" id="GO:0004519">
    <property type="term" value="F:endonuclease activity"/>
    <property type="evidence" value="ECO:0007669"/>
    <property type="project" value="InterPro"/>
</dbReference>
<evidence type="ECO:0000259" key="1">
    <source>
        <dbReference type="Pfam" id="PF14528"/>
    </source>
</evidence>